<feature type="domain" description="Phage tail tape measure protein" evidence="3">
    <location>
        <begin position="148"/>
        <end position="348"/>
    </location>
</feature>
<feature type="transmembrane region" description="Helical" evidence="2">
    <location>
        <begin position="471"/>
        <end position="493"/>
    </location>
</feature>
<accession>A0AA90Q408</accession>
<evidence type="ECO:0000313" key="4">
    <source>
        <dbReference type="EMBL" id="MDO7253897.1"/>
    </source>
</evidence>
<evidence type="ECO:0000313" key="6">
    <source>
        <dbReference type="Proteomes" id="UP001177258"/>
    </source>
</evidence>
<evidence type="ECO:0000313" key="5">
    <source>
        <dbReference type="EMBL" id="MDP2539758.1"/>
    </source>
</evidence>
<feature type="transmembrane region" description="Helical" evidence="2">
    <location>
        <begin position="545"/>
        <end position="567"/>
    </location>
</feature>
<evidence type="ECO:0000313" key="7">
    <source>
        <dbReference type="Proteomes" id="UP001240777"/>
    </source>
</evidence>
<sequence length="700" mass="75979">MNINSDITFKLGAEFEDITRGIKKFSRTSEEIFSNTLKLGLDKSIIKFKEELIKLKNPVAVPIGQFKKVDEMAKRIRDATRVKLEIDMHKATKAIDGLRYQILGTYASFKGLVSKPISASLDFNNAINEINRFSNFTDTELKVFKKDIWSLGKNNGVKLDDILKTSELSAKLGIAKQELKSFSQLALDMQVGLGLGIEQSTEIGVKLSKAFSLSTKELGSFLDETTSMSKAVSVSTQKILEVVSSISSGAKAFGLSAKETSALSSAFLSVGLDSSDSASSINKFFTELNNIDNASEGFKRSLSKMGLDAQQLKEDIHSNPQEAIKDLFESMNDLDDEERFGVISEIFGKKMANNINSAKDGIKAFNNALLSTKDSAGALGKAVDRAAGDGFGDTVIQLGNAFKHLGVSIGNGFVPILKPIFEGIKNITNAISGLLDNHKTLGKSFAYIISALVGLKAGLLGLMLFKNLGTLVISPLQYSFQFLTNGIGIYNLALAKKSLLTKVATVRTNIYRIAMFALNGAFKIAGIGVSLFSKTFKFAMTSIKGALISTGIGALVVGIGFAIEYVVNHWEGISSRLVAVWEWIKEGISPIMDWFKGIFDWISEGIGGIIDSIKGIGDFLGFGDNDKIINASQNTTYKGVIDETLAKQNENKAKMLSSMQSNQTDNSRQINDYKNITINTNANPQAIAVAINSYSYDDDL</sequence>
<protein>
    <submittedName>
        <fullName evidence="5">Phage tail tape measure protein</fullName>
    </submittedName>
</protein>
<dbReference type="PANTHER" id="PTHR37813">
    <property type="entry name" value="FELS-2 PROPHAGE PROTEIN"/>
    <property type="match status" value="1"/>
</dbReference>
<reference evidence="4" key="2">
    <citation type="submission" date="2023-07" db="EMBL/GenBank/DDBJ databases">
        <authorList>
            <person name="Aydin F."/>
            <person name="Tarhane S."/>
            <person name="Saticioglu I.B."/>
            <person name="Karakaya E."/>
            <person name="Abay S."/>
            <person name="Guran O."/>
            <person name="Bozkurt E."/>
            <person name="Uzum N."/>
            <person name="Olgun K."/>
            <person name="Jablonski D."/>
        </authorList>
    </citation>
    <scope>NUCLEOTIDE SEQUENCE</scope>
    <source>
        <strain evidence="4">Faydin-H75</strain>
    </source>
</reference>
<dbReference type="InterPro" id="IPR010090">
    <property type="entry name" value="Phage_tape_meas"/>
</dbReference>
<dbReference type="NCBIfam" id="TIGR01760">
    <property type="entry name" value="tape_meas_TP901"/>
    <property type="match status" value="1"/>
</dbReference>
<dbReference type="Pfam" id="PF10145">
    <property type="entry name" value="PhageMin_Tail"/>
    <property type="match status" value="1"/>
</dbReference>
<dbReference type="Proteomes" id="UP001240777">
    <property type="component" value="Unassembled WGS sequence"/>
</dbReference>
<keyword evidence="2" id="KW-0812">Transmembrane</keyword>
<evidence type="ECO:0000256" key="2">
    <source>
        <dbReference type="SAM" id="Phobius"/>
    </source>
</evidence>
<keyword evidence="2" id="KW-0472">Membrane</keyword>
<dbReference type="EMBL" id="JAUYZK010000015">
    <property type="protein sequence ID" value="MDP2539758.1"/>
    <property type="molecule type" value="Genomic_DNA"/>
</dbReference>
<keyword evidence="7" id="KW-1185">Reference proteome</keyword>
<gene>
    <name evidence="4" type="ORF">Q5I04_08270</name>
    <name evidence="5" type="ORF">Q5I06_08225</name>
</gene>
<dbReference type="RefSeq" id="WP_305517736.1">
    <property type="nucleotide sequence ID" value="NZ_JAUPEV010000017.1"/>
</dbReference>
<keyword evidence="1" id="KW-1188">Viral release from host cell</keyword>
<feature type="transmembrane region" description="Helical" evidence="2">
    <location>
        <begin position="513"/>
        <end position="533"/>
    </location>
</feature>
<name>A0AA90Q408_9HELI</name>
<dbReference type="AlphaFoldDB" id="A0AA90Q408"/>
<dbReference type="PANTHER" id="PTHR37813:SF1">
    <property type="entry name" value="FELS-2 PROPHAGE PROTEIN"/>
    <property type="match status" value="1"/>
</dbReference>
<organism evidence="5 6">
    <name type="scientific">Helicobacter cappadocius</name>
    <dbReference type="NCBI Taxonomy" id="3063998"/>
    <lineage>
        <taxon>Bacteria</taxon>
        <taxon>Pseudomonadati</taxon>
        <taxon>Campylobacterota</taxon>
        <taxon>Epsilonproteobacteria</taxon>
        <taxon>Campylobacterales</taxon>
        <taxon>Helicobacteraceae</taxon>
        <taxon>Helicobacter</taxon>
    </lineage>
</organism>
<evidence type="ECO:0000259" key="3">
    <source>
        <dbReference type="Pfam" id="PF10145"/>
    </source>
</evidence>
<reference evidence="4 6" key="3">
    <citation type="journal article" date="2024" name="Syst. Appl. Microbiol.">
        <title>Helicobacter cappadocius sp. nov., from lizards: The first psychrotrophic Helicobacter species.</title>
        <authorList>
            <person name="Aydin F."/>
            <person name="Tarhane S."/>
            <person name="Karakaya E."/>
            <person name="Abay S."/>
            <person name="Kayman T."/>
            <person name="Guran O."/>
            <person name="Bozkurt E."/>
            <person name="Uzum N."/>
            <person name="Avci A."/>
            <person name="Olgun K."/>
            <person name="Jablonski D."/>
            <person name="Guran C."/>
            <person name="Burcin Saticioglu I."/>
        </authorList>
    </citation>
    <scope>NUCLEOTIDE SEQUENCE [LARGE SCALE GENOMIC DNA]</scope>
    <source>
        <strain evidence="4">Faydin-H75</strain>
        <strain evidence="6">faydin-H76</strain>
    </source>
</reference>
<dbReference type="EMBL" id="JAUPEV010000017">
    <property type="protein sequence ID" value="MDO7253897.1"/>
    <property type="molecule type" value="Genomic_DNA"/>
</dbReference>
<feature type="transmembrane region" description="Helical" evidence="2">
    <location>
        <begin position="445"/>
        <end position="465"/>
    </location>
</feature>
<keyword evidence="2" id="KW-1133">Transmembrane helix</keyword>
<comment type="caution">
    <text evidence="5">The sequence shown here is derived from an EMBL/GenBank/DDBJ whole genome shotgun (WGS) entry which is preliminary data.</text>
</comment>
<proteinExistence type="predicted"/>
<reference evidence="5 7" key="1">
    <citation type="submission" date="2023-07" db="EMBL/GenBank/DDBJ databases">
        <title>Unpublished Manusciprt.</title>
        <authorList>
            <person name="Aydin F."/>
            <person name="Tarhane S."/>
            <person name="Saticioglu I.B."/>
            <person name="Karakaya E."/>
            <person name="Abay S."/>
            <person name="Guran O."/>
            <person name="Bozkurt E."/>
            <person name="Uzum N."/>
            <person name="Olgun K."/>
            <person name="Jablonski D."/>
        </authorList>
    </citation>
    <scope>NUCLEOTIDE SEQUENCE</scope>
    <source>
        <strain evidence="7">faydin-H75</strain>
        <strain evidence="5">Faydin-H76</strain>
    </source>
</reference>
<evidence type="ECO:0000256" key="1">
    <source>
        <dbReference type="ARBA" id="ARBA00022612"/>
    </source>
</evidence>
<dbReference type="Proteomes" id="UP001177258">
    <property type="component" value="Unassembled WGS sequence"/>
</dbReference>